<dbReference type="HOGENOM" id="CLU_129411_0_0_1"/>
<evidence type="ECO:0000313" key="4">
    <source>
        <dbReference type="Proteomes" id="UP000015241"/>
    </source>
</evidence>
<keyword evidence="4" id="KW-1185">Reference proteome</keyword>
<dbReference type="OrthoDB" id="10553273at2759"/>
<feature type="signal peptide" evidence="2">
    <location>
        <begin position="1"/>
        <end position="23"/>
    </location>
</feature>
<feature type="chain" id="PRO_5004562352" evidence="2">
    <location>
        <begin position="24"/>
        <end position="178"/>
    </location>
</feature>
<evidence type="ECO:0000313" key="3">
    <source>
        <dbReference type="EMBL" id="EPS93527.1"/>
    </source>
</evidence>
<proteinExistence type="predicted"/>
<evidence type="ECO:0000256" key="1">
    <source>
        <dbReference type="SAM" id="MobiDB-lite"/>
    </source>
</evidence>
<dbReference type="EMBL" id="KE504270">
    <property type="protein sequence ID" value="EPS93527.1"/>
    <property type="molecule type" value="Genomic_DNA"/>
</dbReference>
<feature type="region of interest" description="Disordered" evidence="1">
    <location>
        <begin position="120"/>
        <end position="167"/>
    </location>
</feature>
<reference evidence="3 4" key="1">
    <citation type="journal article" date="2012" name="Science">
        <title>The Paleozoic origin of enzymatic lignin decomposition reconstructed from 31 fungal genomes.</title>
        <authorList>
            <person name="Floudas D."/>
            <person name="Binder M."/>
            <person name="Riley R."/>
            <person name="Barry K."/>
            <person name="Blanchette R.A."/>
            <person name="Henrissat B."/>
            <person name="Martinez A.T."/>
            <person name="Otillar R."/>
            <person name="Spatafora J.W."/>
            <person name="Yadav J.S."/>
            <person name="Aerts A."/>
            <person name="Benoit I."/>
            <person name="Boyd A."/>
            <person name="Carlson A."/>
            <person name="Copeland A."/>
            <person name="Coutinho P.M."/>
            <person name="de Vries R.P."/>
            <person name="Ferreira P."/>
            <person name="Findley K."/>
            <person name="Foster B."/>
            <person name="Gaskell J."/>
            <person name="Glotzer D."/>
            <person name="Gorecki P."/>
            <person name="Heitman J."/>
            <person name="Hesse C."/>
            <person name="Hori C."/>
            <person name="Igarashi K."/>
            <person name="Jurgens J.A."/>
            <person name="Kallen N."/>
            <person name="Kersten P."/>
            <person name="Kohler A."/>
            <person name="Kuees U."/>
            <person name="Kumar T.K.A."/>
            <person name="Kuo A."/>
            <person name="LaButti K."/>
            <person name="Larrondo L.F."/>
            <person name="Lindquist E."/>
            <person name="Ling A."/>
            <person name="Lombard V."/>
            <person name="Lucas S."/>
            <person name="Lundell T."/>
            <person name="Martin R."/>
            <person name="McLaughlin D.J."/>
            <person name="Morgenstern I."/>
            <person name="Morin E."/>
            <person name="Murat C."/>
            <person name="Nagy L.G."/>
            <person name="Nolan M."/>
            <person name="Ohm R.A."/>
            <person name="Patyshakuliyeva A."/>
            <person name="Rokas A."/>
            <person name="Ruiz-Duenas F.J."/>
            <person name="Sabat G."/>
            <person name="Salamov A."/>
            <person name="Samejima M."/>
            <person name="Schmutz J."/>
            <person name="Slot J.C."/>
            <person name="St John F."/>
            <person name="Stenlid J."/>
            <person name="Sun H."/>
            <person name="Sun S."/>
            <person name="Syed K."/>
            <person name="Tsang A."/>
            <person name="Wiebenga A."/>
            <person name="Young D."/>
            <person name="Pisabarro A."/>
            <person name="Eastwood D.C."/>
            <person name="Martin F."/>
            <person name="Cullen D."/>
            <person name="Grigoriev I.V."/>
            <person name="Hibbett D.S."/>
        </authorList>
    </citation>
    <scope>NUCLEOTIDE SEQUENCE</scope>
    <source>
        <strain evidence="4">FP-58527</strain>
    </source>
</reference>
<dbReference type="InParanoid" id="S8DLA4"/>
<name>S8DLA4_FOMSC</name>
<sequence length="178" mass="20652">MRFATAFSLLLATVASVPASVLALPHDFAGSGVQLEARTRGAEPPYYARRSLEDIKLFLRSLDDDELLAVRETESMYWWRKNHGSQHQHGRSLDDDELLAVRDTANLRWFDARGYDDPPRYTPHDRYKGPKPTYTVQDPHPPPKYRKHDPKVKQSWQFWKPGTGGNKRAVDEYIEDWE</sequence>
<dbReference type="Proteomes" id="UP000015241">
    <property type="component" value="Unassembled WGS sequence"/>
</dbReference>
<keyword evidence="2" id="KW-0732">Signal</keyword>
<protein>
    <submittedName>
        <fullName evidence="3">Uncharacterized protein</fullName>
    </submittedName>
</protein>
<accession>S8DLA4</accession>
<dbReference type="AlphaFoldDB" id="S8DLA4"/>
<gene>
    <name evidence="3" type="ORF">FOMPIDRAFT_1055888</name>
</gene>
<organism evidence="3 4">
    <name type="scientific">Fomitopsis schrenkii</name>
    <name type="common">Brown rot fungus</name>
    <dbReference type="NCBI Taxonomy" id="2126942"/>
    <lineage>
        <taxon>Eukaryota</taxon>
        <taxon>Fungi</taxon>
        <taxon>Dikarya</taxon>
        <taxon>Basidiomycota</taxon>
        <taxon>Agaricomycotina</taxon>
        <taxon>Agaricomycetes</taxon>
        <taxon>Polyporales</taxon>
        <taxon>Fomitopsis</taxon>
    </lineage>
</organism>
<evidence type="ECO:0000256" key="2">
    <source>
        <dbReference type="SAM" id="SignalP"/>
    </source>
</evidence>